<dbReference type="CDD" id="cd03789">
    <property type="entry name" value="GT9_LPS_heptosyltransferase"/>
    <property type="match status" value="1"/>
</dbReference>
<evidence type="ECO:0008006" key="5">
    <source>
        <dbReference type="Google" id="ProtNLM"/>
    </source>
</evidence>
<dbReference type="EMBL" id="BSDR01000001">
    <property type="protein sequence ID" value="GLI35026.1"/>
    <property type="molecule type" value="Genomic_DNA"/>
</dbReference>
<sequence length="306" mass="34742">MAYPVLEGLCHCQPDVYMDFWSKKEHVELIGSRPWVHAVHSCHGPELVPFHHEELWQDARIPPFLQDAHTIFIFGQESNRILAERLSHRLTFPVQWIQSFPQAPEARSVSQFLKDQLVCRGWQVEDMRARIDPSADERSAALEFLASLGWKPRQKPIIIHPGSGGKKKIWPLRNWWSLLEWLRKKYDGPILLSLGPADDYLMDFAKAAQAFGIHLLKDLSLPRLSAFLAESRFYAGNDSGVSHLAAATGIPCVVLFGPTDPAVWAPQGPHVHVIRSHWEEAENLAWPSPPAPLEPSLKNLFQKLMV</sequence>
<reference evidence="3" key="1">
    <citation type="submission" date="2022-12" db="EMBL/GenBank/DDBJ databases">
        <title>Reference genome sequencing for broad-spectrum identification of bacterial and archaeal isolates by mass spectrometry.</title>
        <authorList>
            <person name="Sekiguchi Y."/>
            <person name="Tourlousse D.M."/>
        </authorList>
    </citation>
    <scope>NUCLEOTIDE SEQUENCE</scope>
    <source>
        <strain evidence="3">ASRB1</strain>
    </source>
</reference>
<dbReference type="InterPro" id="IPR051199">
    <property type="entry name" value="LPS_LOS_Heptosyltrfase"/>
</dbReference>
<evidence type="ECO:0000256" key="2">
    <source>
        <dbReference type="ARBA" id="ARBA00022679"/>
    </source>
</evidence>
<comment type="caution">
    <text evidence="3">The sequence shown here is derived from an EMBL/GenBank/DDBJ whole genome shotgun (WGS) entry which is preliminary data.</text>
</comment>
<protein>
    <recommendedName>
        <fullName evidence="5">Glycosyltransferase family 9 protein</fullName>
    </recommendedName>
</protein>
<evidence type="ECO:0000256" key="1">
    <source>
        <dbReference type="ARBA" id="ARBA00022676"/>
    </source>
</evidence>
<organism evidence="3 4">
    <name type="scientific">Desulforhabdus amnigena</name>
    <dbReference type="NCBI Taxonomy" id="40218"/>
    <lineage>
        <taxon>Bacteria</taxon>
        <taxon>Pseudomonadati</taxon>
        <taxon>Thermodesulfobacteriota</taxon>
        <taxon>Syntrophobacteria</taxon>
        <taxon>Syntrophobacterales</taxon>
        <taxon>Syntrophobacteraceae</taxon>
        <taxon>Desulforhabdus</taxon>
    </lineage>
</organism>
<dbReference type="PANTHER" id="PTHR30160">
    <property type="entry name" value="TETRAACYLDISACCHARIDE 4'-KINASE-RELATED"/>
    <property type="match status" value="1"/>
</dbReference>
<gene>
    <name evidence="3" type="ORF">DAMNIGENAA_24590</name>
</gene>
<evidence type="ECO:0000313" key="3">
    <source>
        <dbReference type="EMBL" id="GLI35026.1"/>
    </source>
</evidence>
<dbReference type="Pfam" id="PF01075">
    <property type="entry name" value="Glyco_transf_9"/>
    <property type="match status" value="1"/>
</dbReference>
<dbReference type="GO" id="GO:0005829">
    <property type="term" value="C:cytosol"/>
    <property type="evidence" value="ECO:0007669"/>
    <property type="project" value="TreeGrafter"/>
</dbReference>
<keyword evidence="2" id="KW-0808">Transferase</keyword>
<name>A0A9W6L9D3_9BACT</name>
<dbReference type="GO" id="GO:0008713">
    <property type="term" value="F:ADP-heptose-lipopolysaccharide heptosyltransferase activity"/>
    <property type="evidence" value="ECO:0007669"/>
    <property type="project" value="TreeGrafter"/>
</dbReference>
<dbReference type="SUPFAM" id="SSF53756">
    <property type="entry name" value="UDP-Glycosyltransferase/glycogen phosphorylase"/>
    <property type="match status" value="1"/>
</dbReference>
<evidence type="ECO:0000313" key="4">
    <source>
        <dbReference type="Proteomes" id="UP001144372"/>
    </source>
</evidence>
<dbReference type="AlphaFoldDB" id="A0A9W6L9D3"/>
<dbReference type="PANTHER" id="PTHR30160:SF23">
    <property type="match status" value="1"/>
</dbReference>
<accession>A0A9W6L9D3</accession>
<dbReference type="GO" id="GO:0009244">
    <property type="term" value="P:lipopolysaccharide core region biosynthetic process"/>
    <property type="evidence" value="ECO:0007669"/>
    <property type="project" value="TreeGrafter"/>
</dbReference>
<keyword evidence="1" id="KW-0328">Glycosyltransferase</keyword>
<dbReference type="Proteomes" id="UP001144372">
    <property type="component" value="Unassembled WGS sequence"/>
</dbReference>
<dbReference type="Gene3D" id="3.40.50.2000">
    <property type="entry name" value="Glycogen Phosphorylase B"/>
    <property type="match status" value="1"/>
</dbReference>
<dbReference type="InterPro" id="IPR002201">
    <property type="entry name" value="Glyco_trans_9"/>
</dbReference>
<proteinExistence type="predicted"/>
<keyword evidence="4" id="KW-1185">Reference proteome</keyword>